<dbReference type="OrthoDB" id="414540at2759"/>
<dbReference type="GO" id="GO:0055086">
    <property type="term" value="P:nucleobase-containing small molecule metabolic process"/>
    <property type="evidence" value="ECO:0007669"/>
    <property type="project" value="UniProtKB-ARBA"/>
</dbReference>
<dbReference type="PANTHER" id="PTHR11644">
    <property type="entry name" value="CYTIDINE DEAMINASE"/>
    <property type="match status" value="1"/>
</dbReference>
<dbReference type="CDD" id="cd01283">
    <property type="entry name" value="cytidine_deaminase"/>
    <property type="match status" value="1"/>
</dbReference>
<evidence type="ECO:0000256" key="4">
    <source>
        <dbReference type="ARBA" id="ARBA00022833"/>
    </source>
</evidence>
<dbReference type="InterPro" id="IPR002125">
    <property type="entry name" value="CMP_dCMP_dom"/>
</dbReference>
<dbReference type="PANTHER" id="PTHR11644:SF2">
    <property type="entry name" value="CYTIDINE DEAMINASE"/>
    <property type="match status" value="1"/>
</dbReference>
<sequence length="145" mass="15118">MAAQLDHELIALAASSLSAIPDNDGDHTVTAAARTSNGLAFAGANVFHFTGGPCAELVALGVAAAQGVLAKDITTMVAVRRDEGKIRVLNPCGRCRQVLLDYNPDINVIVLDETGVQRTVPVRELLPFAYVYGAGGETVEEVATA</sequence>
<reference evidence="6 9" key="3">
    <citation type="journal article" date="2024" name="Microbiol. Resour. Announc.">
        <title>Genome annotations for the ascomycete fungi Trichoderma harzianum, Trichoderma aggressivum, and Purpureocillium lilacinum.</title>
        <authorList>
            <person name="Beijen E.P.W."/>
            <person name="Ohm R.A."/>
        </authorList>
    </citation>
    <scope>NUCLEOTIDE SEQUENCE [LARGE SCALE GENOMIC DNA]</scope>
    <source>
        <strain evidence="6 9">CBS 150709</strain>
    </source>
</reference>
<evidence type="ECO:0000259" key="5">
    <source>
        <dbReference type="PROSITE" id="PS51747"/>
    </source>
</evidence>
<dbReference type="InterPro" id="IPR016193">
    <property type="entry name" value="Cytidine_deaminase-like"/>
</dbReference>
<keyword evidence="9" id="KW-1185">Reference proteome</keyword>
<evidence type="ECO:0000313" key="9">
    <source>
        <dbReference type="Proteomes" id="UP001287286"/>
    </source>
</evidence>
<dbReference type="PROSITE" id="PS00903">
    <property type="entry name" value="CYT_DCMP_DEAMINASES_1"/>
    <property type="match status" value="1"/>
</dbReference>
<evidence type="ECO:0000313" key="6">
    <source>
        <dbReference type="EMBL" id="KAK4087932.1"/>
    </source>
</evidence>
<dbReference type="Gene3D" id="3.40.140.10">
    <property type="entry name" value="Cytidine Deaminase, domain 2"/>
    <property type="match status" value="1"/>
</dbReference>
<protein>
    <submittedName>
        <fullName evidence="7">Cytidine and deoxycytidylate deaminase zinc-binding region domain-containing protein</fullName>
    </submittedName>
</protein>
<dbReference type="Proteomes" id="UP001287286">
    <property type="component" value="Unassembled WGS sequence"/>
</dbReference>
<comment type="caution">
    <text evidence="7">The sequence shown here is derived from an EMBL/GenBank/DDBJ whole genome shotgun (WGS) entry which is preliminary data.</text>
</comment>
<reference evidence="7 8" key="1">
    <citation type="submission" date="2016-01" db="EMBL/GenBank/DDBJ databases">
        <title>Biosynthesis of antibiotic leucinostatins and their inhibition on Phytophthora in bio-control Purpureocillium lilacinum.</title>
        <authorList>
            <person name="Wang G."/>
            <person name="Liu Z."/>
            <person name="Lin R."/>
            <person name="Li E."/>
            <person name="Mao Z."/>
            <person name="Ling J."/>
            <person name="Yin W."/>
            <person name="Xie B."/>
        </authorList>
    </citation>
    <scope>NUCLEOTIDE SEQUENCE [LARGE SCALE GENOMIC DNA]</scope>
    <source>
        <strain evidence="7">PLBJ-1</strain>
    </source>
</reference>
<evidence type="ECO:0000256" key="1">
    <source>
        <dbReference type="ARBA" id="ARBA00006576"/>
    </source>
</evidence>
<keyword evidence="4" id="KW-0862">Zinc</keyword>
<dbReference type="InterPro" id="IPR016192">
    <property type="entry name" value="APOBEC/CMP_deaminase_Zn-bd"/>
</dbReference>
<gene>
    <name evidence="6" type="ORF">Purlil1_7690</name>
    <name evidence="7" type="ORF">VFPBJ_09489</name>
</gene>
<evidence type="ECO:0000313" key="8">
    <source>
        <dbReference type="Proteomes" id="UP000078240"/>
    </source>
</evidence>
<evidence type="ECO:0000256" key="2">
    <source>
        <dbReference type="ARBA" id="ARBA00022723"/>
    </source>
</evidence>
<organism evidence="7 8">
    <name type="scientific">Purpureocillium lilacinum</name>
    <name type="common">Paecilomyces lilacinus</name>
    <dbReference type="NCBI Taxonomy" id="33203"/>
    <lineage>
        <taxon>Eukaryota</taxon>
        <taxon>Fungi</taxon>
        <taxon>Dikarya</taxon>
        <taxon>Ascomycota</taxon>
        <taxon>Pezizomycotina</taxon>
        <taxon>Sordariomycetes</taxon>
        <taxon>Hypocreomycetidae</taxon>
        <taxon>Hypocreales</taxon>
        <taxon>Ophiocordycipitaceae</taxon>
        <taxon>Purpureocillium</taxon>
    </lineage>
</organism>
<accession>A0A179GCK2</accession>
<comment type="similarity">
    <text evidence="1">Belongs to the cytidine and deoxycytidylate deaminase family.</text>
</comment>
<dbReference type="InterPro" id="IPR050202">
    <property type="entry name" value="Cyt/Deoxycyt_deaminase"/>
</dbReference>
<dbReference type="GO" id="GO:0008270">
    <property type="term" value="F:zinc ion binding"/>
    <property type="evidence" value="ECO:0007669"/>
    <property type="project" value="InterPro"/>
</dbReference>
<evidence type="ECO:0000256" key="3">
    <source>
        <dbReference type="ARBA" id="ARBA00022801"/>
    </source>
</evidence>
<name>A0A179GCK2_PURLI</name>
<reference evidence="6" key="2">
    <citation type="submission" date="2023-11" db="EMBL/GenBank/DDBJ databases">
        <authorList>
            <person name="Beijen E."/>
            <person name="Ohm R.A."/>
        </authorList>
    </citation>
    <scope>NUCLEOTIDE SEQUENCE</scope>
    <source>
        <strain evidence="6">CBS 150709</strain>
    </source>
</reference>
<keyword evidence="3" id="KW-0378">Hydrolase</keyword>
<feature type="domain" description="CMP/dCMP-type deaminase" evidence="5">
    <location>
        <begin position="2"/>
        <end position="133"/>
    </location>
</feature>
<dbReference type="GO" id="GO:0072527">
    <property type="term" value="P:pyrimidine-containing compound metabolic process"/>
    <property type="evidence" value="ECO:0007669"/>
    <property type="project" value="UniProtKB-ARBA"/>
</dbReference>
<dbReference type="GO" id="GO:0005829">
    <property type="term" value="C:cytosol"/>
    <property type="evidence" value="ECO:0007669"/>
    <property type="project" value="TreeGrafter"/>
</dbReference>
<dbReference type="EMBL" id="LSBH01000008">
    <property type="protein sequence ID" value="OAQ75516.1"/>
    <property type="molecule type" value="Genomic_DNA"/>
</dbReference>
<keyword evidence="2" id="KW-0479">Metal-binding</keyword>
<dbReference type="Proteomes" id="UP000078240">
    <property type="component" value="Unassembled WGS sequence"/>
</dbReference>
<evidence type="ECO:0000313" key="7">
    <source>
        <dbReference type="EMBL" id="OAQ75516.1"/>
    </source>
</evidence>
<dbReference type="AlphaFoldDB" id="A0A179GCK2"/>
<dbReference type="SUPFAM" id="SSF53927">
    <property type="entry name" value="Cytidine deaminase-like"/>
    <property type="match status" value="1"/>
</dbReference>
<dbReference type="GO" id="GO:0042802">
    <property type="term" value="F:identical protein binding"/>
    <property type="evidence" value="ECO:0007669"/>
    <property type="project" value="UniProtKB-ARBA"/>
</dbReference>
<proteinExistence type="inferred from homology"/>
<dbReference type="PROSITE" id="PS51747">
    <property type="entry name" value="CYT_DCMP_DEAMINASES_2"/>
    <property type="match status" value="1"/>
</dbReference>
<dbReference type="EMBL" id="JAWRVI010000028">
    <property type="protein sequence ID" value="KAK4087932.1"/>
    <property type="molecule type" value="Genomic_DNA"/>
</dbReference>
<dbReference type="GO" id="GO:0004126">
    <property type="term" value="F:cytidine deaminase activity"/>
    <property type="evidence" value="ECO:0007669"/>
    <property type="project" value="UniProtKB-ARBA"/>
</dbReference>